<feature type="binding site" evidence="13">
    <location>
        <position position="31"/>
    </location>
    <ligand>
        <name>NADPH</name>
        <dbReference type="ChEBI" id="CHEBI:57783"/>
    </ligand>
</feature>
<comment type="pathway">
    <text evidence="13">Membrane lipid metabolism; glycerophospholipid metabolism.</text>
</comment>
<dbReference type="GO" id="GO:0006650">
    <property type="term" value="P:glycerophospholipid metabolic process"/>
    <property type="evidence" value="ECO:0007669"/>
    <property type="project" value="UniProtKB-UniRule"/>
</dbReference>
<feature type="binding site" evidence="13">
    <location>
        <position position="243"/>
    </location>
    <ligand>
        <name>sn-glycerol 3-phosphate</name>
        <dbReference type="ChEBI" id="CHEBI:57597"/>
    </ligand>
</feature>
<dbReference type="GO" id="GO:0046167">
    <property type="term" value="P:glycerol-3-phosphate biosynthetic process"/>
    <property type="evidence" value="ECO:0007669"/>
    <property type="project" value="UniProtKB-UniRule"/>
</dbReference>
<keyword evidence="13" id="KW-0963">Cytoplasm</keyword>
<evidence type="ECO:0000256" key="13">
    <source>
        <dbReference type="HAMAP-Rule" id="MF_00394"/>
    </source>
</evidence>
<evidence type="ECO:0000256" key="7">
    <source>
        <dbReference type="ARBA" id="ARBA00023209"/>
    </source>
</evidence>
<evidence type="ECO:0000256" key="8">
    <source>
        <dbReference type="ARBA" id="ARBA00023264"/>
    </source>
</evidence>
<dbReference type="SUPFAM" id="SSF48179">
    <property type="entry name" value="6-phosphogluconate dehydrogenase C-terminal domain-like"/>
    <property type="match status" value="1"/>
</dbReference>
<feature type="binding site" evidence="15">
    <location>
        <position position="104"/>
    </location>
    <ligand>
        <name>substrate</name>
    </ligand>
</feature>
<keyword evidence="3 13" id="KW-0521">NADP</keyword>
<keyword evidence="13" id="KW-0547">Nucleotide-binding</keyword>
<keyword evidence="2 13" id="KW-0444">Lipid biosynthesis</keyword>
<dbReference type="InterPro" id="IPR006109">
    <property type="entry name" value="G3P_DH_NAD-dep_C"/>
</dbReference>
<comment type="catalytic activity">
    <reaction evidence="9">
        <text>sn-glycerol 3-phosphate + NADP(+) = dihydroxyacetone phosphate + NADPH + H(+)</text>
        <dbReference type="Rhea" id="RHEA:11096"/>
        <dbReference type="ChEBI" id="CHEBI:15378"/>
        <dbReference type="ChEBI" id="CHEBI:57597"/>
        <dbReference type="ChEBI" id="CHEBI:57642"/>
        <dbReference type="ChEBI" id="CHEBI:57783"/>
        <dbReference type="ChEBI" id="CHEBI:58349"/>
        <dbReference type="EC" id="1.1.1.94"/>
    </reaction>
    <physiologicalReaction direction="right-to-left" evidence="9">
        <dbReference type="Rhea" id="RHEA:11098"/>
    </physiologicalReaction>
</comment>
<evidence type="ECO:0000259" key="19">
    <source>
        <dbReference type="Pfam" id="PF07479"/>
    </source>
</evidence>
<dbReference type="InterPro" id="IPR013328">
    <property type="entry name" value="6PGD_dom2"/>
</dbReference>
<evidence type="ECO:0000256" key="10">
    <source>
        <dbReference type="ARBA" id="ARBA00066687"/>
    </source>
</evidence>
<feature type="binding site" evidence="16">
    <location>
        <begin position="7"/>
        <end position="12"/>
    </location>
    <ligand>
        <name>NAD(+)</name>
        <dbReference type="ChEBI" id="CHEBI:57540"/>
    </ligand>
</feature>
<reference evidence="20 21" key="1">
    <citation type="submission" date="2018-11" db="EMBL/GenBank/DDBJ databases">
        <title>Clostridium sp. nov., a member of the family Erysipelotrichaceae isolated from pig faeces.</title>
        <authorList>
            <person name="Chang Y.-H."/>
        </authorList>
    </citation>
    <scope>NUCLEOTIDE SEQUENCE [LARGE SCALE GENOMIC DNA]</scope>
    <source>
        <strain evidence="20 21">YH-panp20</strain>
    </source>
</reference>
<feature type="binding site" evidence="13">
    <location>
        <position position="104"/>
    </location>
    <ligand>
        <name>sn-glycerol 3-phosphate</name>
        <dbReference type="ChEBI" id="CHEBI:57597"/>
    </ligand>
</feature>
<dbReference type="GO" id="GO:0008654">
    <property type="term" value="P:phospholipid biosynthetic process"/>
    <property type="evidence" value="ECO:0007669"/>
    <property type="project" value="UniProtKB-KW"/>
</dbReference>
<dbReference type="NCBIfam" id="NF000942">
    <property type="entry name" value="PRK00094.1-4"/>
    <property type="match status" value="1"/>
</dbReference>
<evidence type="ECO:0000256" key="11">
    <source>
        <dbReference type="ARBA" id="ARBA00069372"/>
    </source>
</evidence>
<feature type="binding site" evidence="13">
    <location>
        <position position="253"/>
    </location>
    <ligand>
        <name>sn-glycerol 3-phosphate</name>
        <dbReference type="ChEBI" id="CHEBI:57597"/>
    </ligand>
</feature>
<evidence type="ECO:0000256" key="3">
    <source>
        <dbReference type="ARBA" id="ARBA00022857"/>
    </source>
</evidence>
<evidence type="ECO:0000256" key="1">
    <source>
        <dbReference type="ARBA" id="ARBA00011009"/>
    </source>
</evidence>
<feature type="domain" description="Glycerol-3-phosphate dehydrogenase NAD-dependent N-terminal" evidence="18">
    <location>
        <begin position="4"/>
        <end position="154"/>
    </location>
</feature>
<dbReference type="HAMAP" id="MF_00394">
    <property type="entry name" value="NAD_Glyc3P_dehydrog"/>
    <property type="match status" value="1"/>
</dbReference>
<feature type="binding site" evidence="13">
    <location>
        <position position="11"/>
    </location>
    <ligand>
        <name>NADPH</name>
        <dbReference type="ChEBI" id="CHEBI:57783"/>
    </ligand>
</feature>
<evidence type="ECO:0000259" key="18">
    <source>
        <dbReference type="Pfam" id="PF01210"/>
    </source>
</evidence>
<dbReference type="GO" id="GO:0051287">
    <property type="term" value="F:NAD binding"/>
    <property type="evidence" value="ECO:0007669"/>
    <property type="project" value="InterPro"/>
</dbReference>
<evidence type="ECO:0000256" key="14">
    <source>
        <dbReference type="PIRSR" id="PIRSR000114-1"/>
    </source>
</evidence>
<dbReference type="GO" id="GO:0046168">
    <property type="term" value="P:glycerol-3-phosphate catabolic process"/>
    <property type="evidence" value="ECO:0007669"/>
    <property type="project" value="InterPro"/>
</dbReference>
<feature type="binding site" evidence="16">
    <location>
        <position position="254"/>
    </location>
    <ligand>
        <name>NAD(+)</name>
        <dbReference type="ChEBI" id="CHEBI:57540"/>
    </ligand>
</feature>
<feature type="binding site" evidence="13">
    <location>
        <position position="280"/>
    </location>
    <ligand>
        <name>NADPH</name>
        <dbReference type="ChEBI" id="CHEBI:57783"/>
    </ligand>
</feature>
<dbReference type="GO" id="GO:0005975">
    <property type="term" value="P:carbohydrate metabolic process"/>
    <property type="evidence" value="ECO:0007669"/>
    <property type="project" value="InterPro"/>
</dbReference>
<comment type="caution">
    <text evidence="20">The sequence shown here is derived from an EMBL/GenBank/DDBJ whole genome shotgun (WGS) entry which is preliminary data.</text>
</comment>
<dbReference type="InterPro" id="IPR008927">
    <property type="entry name" value="6-PGluconate_DH-like_C_sf"/>
</dbReference>
<dbReference type="Proteomes" id="UP000276568">
    <property type="component" value="Unassembled WGS sequence"/>
</dbReference>
<comment type="catalytic activity">
    <reaction evidence="13">
        <text>sn-glycerol 3-phosphate + NAD(+) = dihydroxyacetone phosphate + NADH + H(+)</text>
        <dbReference type="Rhea" id="RHEA:11092"/>
        <dbReference type="ChEBI" id="CHEBI:15378"/>
        <dbReference type="ChEBI" id="CHEBI:57540"/>
        <dbReference type="ChEBI" id="CHEBI:57597"/>
        <dbReference type="ChEBI" id="CHEBI:57642"/>
        <dbReference type="ChEBI" id="CHEBI:57945"/>
        <dbReference type="EC" id="1.1.1.94"/>
    </reaction>
</comment>
<evidence type="ECO:0000256" key="4">
    <source>
        <dbReference type="ARBA" id="ARBA00023002"/>
    </source>
</evidence>
<dbReference type="AlphaFoldDB" id="A0A3N0I460"/>
<dbReference type="GO" id="GO:0141153">
    <property type="term" value="F:glycerol-3-phosphate dehydrogenase (NADP+) activity"/>
    <property type="evidence" value="ECO:0007669"/>
    <property type="project" value="RHEA"/>
</dbReference>
<evidence type="ECO:0000313" key="21">
    <source>
        <dbReference type="Proteomes" id="UP000276568"/>
    </source>
</evidence>
<dbReference type="FunFam" id="1.10.1040.10:FF:000001">
    <property type="entry name" value="Glycerol-3-phosphate dehydrogenase [NAD(P)+]"/>
    <property type="match status" value="1"/>
</dbReference>
<feature type="binding site" evidence="13">
    <location>
        <position position="137"/>
    </location>
    <ligand>
        <name>sn-glycerol 3-phosphate</name>
        <dbReference type="ChEBI" id="CHEBI:57597"/>
    </ligand>
</feature>
<protein>
    <recommendedName>
        <fullName evidence="11 13">Glycerol-3-phosphate dehydrogenase [NAD(P)+]</fullName>
        <ecNumber evidence="10 13">1.1.1.94</ecNumber>
    </recommendedName>
    <alternativeName>
        <fullName evidence="13">NAD(P)(+)-dependent glycerol-3-phosphate dehydrogenase</fullName>
    </alternativeName>
    <alternativeName>
        <fullName evidence="12 13">NAD(P)H-dependent dihydroxyacetone-phosphate reductase</fullName>
    </alternativeName>
</protein>
<dbReference type="Pfam" id="PF01210">
    <property type="entry name" value="NAD_Gly3P_dh_N"/>
    <property type="match status" value="1"/>
</dbReference>
<comment type="subcellular location">
    <subcellularLocation>
        <location evidence="13">Cytoplasm</location>
    </subcellularLocation>
</comment>
<dbReference type="EC" id="1.1.1.94" evidence="10 13"/>
<dbReference type="SUPFAM" id="SSF51735">
    <property type="entry name" value="NAD(P)-binding Rossmann-fold domains"/>
    <property type="match status" value="1"/>
</dbReference>
<feature type="domain" description="Glycerol-3-phosphate dehydrogenase NAD-dependent C-terminal" evidence="19">
    <location>
        <begin position="179"/>
        <end position="318"/>
    </location>
</feature>
<feature type="binding site" evidence="16">
    <location>
        <position position="277"/>
    </location>
    <ligand>
        <name>NAD(+)</name>
        <dbReference type="ChEBI" id="CHEBI:57540"/>
    </ligand>
</feature>
<evidence type="ECO:0000256" key="17">
    <source>
        <dbReference type="RuleBase" id="RU000437"/>
    </source>
</evidence>
<evidence type="ECO:0000256" key="2">
    <source>
        <dbReference type="ARBA" id="ARBA00022516"/>
    </source>
</evidence>
<dbReference type="GO" id="GO:0141152">
    <property type="term" value="F:glycerol-3-phosphate dehydrogenase (NAD+) activity"/>
    <property type="evidence" value="ECO:0007669"/>
    <property type="project" value="RHEA"/>
</dbReference>
<organism evidence="20 21">
    <name type="scientific">Absicoccus porci</name>
    <dbReference type="NCBI Taxonomy" id="2486576"/>
    <lineage>
        <taxon>Bacteria</taxon>
        <taxon>Bacillati</taxon>
        <taxon>Bacillota</taxon>
        <taxon>Erysipelotrichia</taxon>
        <taxon>Erysipelotrichales</taxon>
        <taxon>Erysipelotrichaceae</taxon>
        <taxon>Absicoccus</taxon>
    </lineage>
</organism>
<comment type="function">
    <text evidence="13">Catalyzes the reduction of the glycolytic intermediate dihydroxyacetone phosphate (DHAP) to sn-glycerol 3-phosphate (G3P), the key precursor for phospholipid synthesis.</text>
</comment>
<keyword evidence="8 13" id="KW-1208">Phospholipid metabolism</keyword>
<keyword evidence="5 13" id="KW-0520">NAD</keyword>
<dbReference type="Gene3D" id="1.10.1040.10">
    <property type="entry name" value="N-(1-d-carboxylethyl)-l-norvaline Dehydrogenase, domain 2"/>
    <property type="match status" value="1"/>
</dbReference>
<feature type="binding site" evidence="16">
    <location>
        <position position="139"/>
    </location>
    <ligand>
        <name>NAD(+)</name>
        <dbReference type="ChEBI" id="CHEBI:57540"/>
    </ligand>
</feature>
<dbReference type="PANTHER" id="PTHR11728:SF1">
    <property type="entry name" value="GLYCEROL-3-PHOSPHATE DEHYDROGENASE [NAD(+)] 2, CHLOROPLASTIC"/>
    <property type="match status" value="1"/>
</dbReference>
<evidence type="ECO:0000256" key="12">
    <source>
        <dbReference type="ARBA" id="ARBA00080511"/>
    </source>
</evidence>
<feature type="binding site" evidence="13">
    <location>
        <position position="254"/>
    </location>
    <ligand>
        <name>NADPH</name>
        <dbReference type="ChEBI" id="CHEBI:57783"/>
    </ligand>
</feature>
<feature type="binding site" evidence="13">
    <location>
        <position position="139"/>
    </location>
    <ligand>
        <name>NADPH</name>
        <dbReference type="ChEBI" id="CHEBI:57783"/>
    </ligand>
</feature>
<feature type="active site" description="Proton acceptor" evidence="13 14">
    <location>
        <position position="190"/>
    </location>
</feature>
<keyword evidence="7 13" id="KW-0594">Phospholipid biosynthesis</keyword>
<keyword evidence="21" id="KW-1185">Reference proteome</keyword>
<dbReference type="RefSeq" id="WP_128519856.1">
    <property type="nucleotide sequence ID" value="NZ_JAXJPM010000044.1"/>
</dbReference>
<dbReference type="InterPro" id="IPR011128">
    <property type="entry name" value="G3P_DH_NAD-dep_N"/>
</dbReference>
<keyword evidence="6 13" id="KW-0443">Lipid metabolism</keyword>
<dbReference type="EMBL" id="RJQC01000001">
    <property type="protein sequence ID" value="RNM31697.1"/>
    <property type="molecule type" value="Genomic_DNA"/>
</dbReference>
<dbReference type="FunFam" id="3.40.50.720:FF:000019">
    <property type="entry name" value="Glycerol-3-phosphate dehydrogenase [NAD(P)+]"/>
    <property type="match status" value="1"/>
</dbReference>
<dbReference type="UniPathway" id="UPA00940"/>
<feature type="binding site" evidence="13">
    <location>
        <position position="255"/>
    </location>
    <ligand>
        <name>sn-glycerol 3-phosphate</name>
        <dbReference type="ChEBI" id="CHEBI:57597"/>
    </ligand>
</feature>
<feature type="binding site" evidence="13">
    <location>
        <position position="48"/>
    </location>
    <ligand>
        <name>NADPH</name>
        <dbReference type="ChEBI" id="CHEBI:57783"/>
    </ligand>
</feature>
<evidence type="ECO:0000313" key="20">
    <source>
        <dbReference type="EMBL" id="RNM31697.1"/>
    </source>
</evidence>
<name>A0A3N0I460_9FIRM</name>
<dbReference type="Gene3D" id="3.40.50.720">
    <property type="entry name" value="NAD(P)-binding Rossmann-like Domain"/>
    <property type="match status" value="1"/>
</dbReference>
<feature type="binding site" evidence="15">
    <location>
        <begin position="254"/>
        <end position="255"/>
    </location>
    <ligand>
        <name>substrate</name>
    </ligand>
</feature>
<proteinExistence type="inferred from homology"/>
<comment type="caution">
    <text evidence="13">Lacks conserved residue(s) required for the propagation of feature annotation.</text>
</comment>
<dbReference type="InterPro" id="IPR036291">
    <property type="entry name" value="NAD(P)-bd_dom_sf"/>
</dbReference>
<feature type="binding site" evidence="13">
    <location>
        <position position="254"/>
    </location>
    <ligand>
        <name>sn-glycerol 3-phosphate</name>
        <dbReference type="ChEBI" id="CHEBI:57597"/>
    </ligand>
</feature>
<evidence type="ECO:0000256" key="5">
    <source>
        <dbReference type="ARBA" id="ARBA00023027"/>
    </source>
</evidence>
<feature type="binding site" evidence="13">
    <location>
        <position position="10"/>
    </location>
    <ligand>
        <name>NADPH</name>
        <dbReference type="ChEBI" id="CHEBI:57783"/>
    </ligand>
</feature>
<gene>
    <name evidence="13" type="primary">gpsA</name>
    <name evidence="20" type="ORF">EDX97_03860</name>
</gene>
<sequence>MRTVIIGSGSWGTALGQVLADNQQDVIVYGRNQAEVSDINENHHNTKYFKETELNPLLTATQDLSVVEGADFVLLAVPTIAIEDMCKKIDGYLKPNTIVINVSKGFHPETNERMSDVIRRSISSNKLSSVVSLIGPSHAEEVVIRQLTTIDAISLKMEDAKQVQMLFSNRYFRIYTGSDEIGSELGAALKNVMAIASGILSGLGYQDNTRAALITRGLQEMVRYGTFFGGQERTFMGLTGIGDLIVTCTSKHSRNFECGYQIGQENTVDNFWANNTKTVEGVRTAKIVHRVAEKNHISMPICEEVYQILYNHKKPDTCADSLMLRDLKEEFR</sequence>
<dbReference type="NCBIfam" id="NF000940">
    <property type="entry name" value="PRK00094.1-2"/>
    <property type="match status" value="1"/>
</dbReference>
<dbReference type="OrthoDB" id="9812273at2"/>
<dbReference type="Pfam" id="PF07479">
    <property type="entry name" value="NAD_Gly3P_dh_C"/>
    <property type="match status" value="1"/>
</dbReference>
<evidence type="ECO:0000256" key="9">
    <source>
        <dbReference type="ARBA" id="ARBA00052716"/>
    </source>
</evidence>
<dbReference type="PRINTS" id="PR00077">
    <property type="entry name" value="GPDHDRGNASE"/>
</dbReference>
<feature type="binding site" evidence="13">
    <location>
        <position position="104"/>
    </location>
    <ligand>
        <name>NADPH</name>
        <dbReference type="ChEBI" id="CHEBI:57783"/>
    </ligand>
</feature>
<keyword evidence="4 13" id="KW-0560">Oxidoreductase</keyword>
<feature type="binding site" evidence="13">
    <location>
        <position position="135"/>
    </location>
    <ligand>
        <name>sn-glycerol 3-phosphate</name>
        <dbReference type="ChEBI" id="CHEBI:57597"/>
    </ligand>
</feature>
<dbReference type="InterPro" id="IPR006168">
    <property type="entry name" value="G3P_DH_NAD-dep"/>
</dbReference>
<accession>A0A3N0I460</accession>
<evidence type="ECO:0000256" key="6">
    <source>
        <dbReference type="ARBA" id="ARBA00023098"/>
    </source>
</evidence>
<dbReference type="PIRSF" id="PIRSF000114">
    <property type="entry name" value="Glycerol-3-P_dh"/>
    <property type="match status" value="1"/>
</dbReference>
<comment type="similarity">
    <text evidence="1 13 17">Belongs to the NAD-dependent glycerol-3-phosphate dehydrogenase family.</text>
</comment>
<evidence type="ECO:0000256" key="16">
    <source>
        <dbReference type="PIRSR" id="PIRSR000114-3"/>
    </source>
</evidence>
<feature type="binding site" evidence="13">
    <location>
        <position position="190"/>
    </location>
    <ligand>
        <name>sn-glycerol 3-phosphate</name>
        <dbReference type="ChEBI" id="CHEBI:57597"/>
    </ligand>
</feature>
<dbReference type="PANTHER" id="PTHR11728">
    <property type="entry name" value="GLYCEROL-3-PHOSPHATE DEHYDROGENASE"/>
    <property type="match status" value="1"/>
</dbReference>
<dbReference type="GO" id="GO:0005829">
    <property type="term" value="C:cytosol"/>
    <property type="evidence" value="ECO:0007669"/>
    <property type="project" value="TreeGrafter"/>
</dbReference>
<evidence type="ECO:0000256" key="15">
    <source>
        <dbReference type="PIRSR" id="PIRSR000114-2"/>
    </source>
</evidence>